<evidence type="ECO:0000256" key="1">
    <source>
        <dbReference type="SAM" id="Phobius"/>
    </source>
</evidence>
<protein>
    <submittedName>
        <fullName evidence="3">Similar to Saccharomyces cerevisiae YBR230C OM14 Integral mitochondrial outer membrane protein</fullName>
    </submittedName>
</protein>
<proteinExistence type="predicted"/>
<sequence>MISYYSIPEIAIESSRILHLISDKSGDNFLLSISFSFILLAVSLSLSLFRSLRCRPPLIIIIAVAEYLCGVVAINVLIGAASITSVLLGYIKYEKRFLADKPDIFVVGSVVGIAGLLTADCFLSRKYYKKFDKSE</sequence>
<accession>A0A8H2VF61</accession>
<dbReference type="Pfam" id="PF17304">
    <property type="entry name" value="OM14_C"/>
    <property type="match status" value="1"/>
</dbReference>
<comment type="caution">
    <text evidence="3">The sequence shown here is derived from an EMBL/GenBank/DDBJ whole genome shotgun (WGS) entry which is preliminary data.</text>
</comment>
<feature type="transmembrane region" description="Helical" evidence="1">
    <location>
        <begin position="29"/>
        <end position="49"/>
    </location>
</feature>
<dbReference type="Proteomes" id="UP000644660">
    <property type="component" value="Unassembled WGS sequence"/>
</dbReference>
<reference evidence="3 4" key="1">
    <citation type="submission" date="2020-05" db="EMBL/GenBank/DDBJ databases">
        <authorList>
            <person name="Casaregola S."/>
            <person name="Devillers H."/>
            <person name="Grondin C."/>
        </authorList>
    </citation>
    <scope>NUCLEOTIDE SEQUENCE [LARGE SCALE GENOMIC DNA]</scope>
    <source>
        <strain evidence="3 4">CLIB 1767</strain>
    </source>
</reference>
<dbReference type="RefSeq" id="XP_041406256.1">
    <property type="nucleotide sequence ID" value="XM_041550322.1"/>
</dbReference>
<keyword evidence="1" id="KW-0812">Transmembrane</keyword>
<evidence type="ECO:0000313" key="4">
    <source>
        <dbReference type="Proteomes" id="UP000644660"/>
    </source>
</evidence>
<evidence type="ECO:0000259" key="2">
    <source>
        <dbReference type="Pfam" id="PF17304"/>
    </source>
</evidence>
<keyword evidence="1" id="KW-0472">Membrane</keyword>
<dbReference type="EMBL" id="CAEFZW010000004">
    <property type="protein sequence ID" value="CAB4254412.1"/>
    <property type="molecule type" value="Genomic_DNA"/>
</dbReference>
<keyword evidence="4" id="KW-1185">Reference proteome</keyword>
<gene>
    <name evidence="3" type="ORF">KABA2_04S05676</name>
</gene>
<feature type="domain" description="Mitochondrial outer membrane protein OM14 C-terminal" evidence="2">
    <location>
        <begin position="71"/>
        <end position="133"/>
    </location>
</feature>
<dbReference type="GeneID" id="64857405"/>
<dbReference type="InterPro" id="IPR039453">
    <property type="entry name" value="OM14_C"/>
</dbReference>
<name>A0A8H2VF61_9SACH</name>
<keyword evidence="1" id="KW-1133">Transmembrane helix</keyword>
<evidence type="ECO:0000313" key="3">
    <source>
        <dbReference type="EMBL" id="CAB4254412.1"/>
    </source>
</evidence>
<dbReference type="AlphaFoldDB" id="A0A8H2VF61"/>
<feature type="transmembrane region" description="Helical" evidence="1">
    <location>
        <begin position="104"/>
        <end position="123"/>
    </location>
</feature>
<feature type="transmembrane region" description="Helical" evidence="1">
    <location>
        <begin position="58"/>
        <end position="84"/>
    </location>
</feature>
<organism evidence="3 4">
    <name type="scientific">Maudiozyma barnettii</name>
    <dbReference type="NCBI Taxonomy" id="61262"/>
    <lineage>
        <taxon>Eukaryota</taxon>
        <taxon>Fungi</taxon>
        <taxon>Dikarya</taxon>
        <taxon>Ascomycota</taxon>
        <taxon>Saccharomycotina</taxon>
        <taxon>Saccharomycetes</taxon>
        <taxon>Saccharomycetales</taxon>
        <taxon>Saccharomycetaceae</taxon>
        <taxon>Maudiozyma</taxon>
    </lineage>
</organism>